<dbReference type="PANTHER" id="PTHR24061:SF422">
    <property type="entry name" value="G-PROTEIN COUPLED RECEPTORS FAMILY 3 PROFILE DOMAIN-CONTAINING PROTEIN"/>
    <property type="match status" value="1"/>
</dbReference>
<proteinExistence type="inferred from homology"/>
<feature type="transmembrane region" description="Helical" evidence="12">
    <location>
        <begin position="745"/>
        <end position="767"/>
    </location>
</feature>
<feature type="transmembrane region" description="Helical" evidence="12">
    <location>
        <begin position="593"/>
        <end position="615"/>
    </location>
</feature>
<dbReference type="AlphaFoldDB" id="A0A8C4QIA9"/>
<dbReference type="SUPFAM" id="SSF53822">
    <property type="entry name" value="Periplasmic binding protein-like I"/>
    <property type="match status" value="1"/>
</dbReference>
<dbReference type="Ensembl" id="ENSEBUT00000016488.1">
    <property type="protein sequence ID" value="ENSEBUP00000015913.1"/>
    <property type="gene ID" value="ENSEBUG00000009995.1"/>
</dbReference>
<dbReference type="GO" id="GO:0004930">
    <property type="term" value="F:G protein-coupled receptor activity"/>
    <property type="evidence" value="ECO:0007669"/>
    <property type="project" value="UniProtKB-KW"/>
</dbReference>
<feature type="domain" description="G-protein coupled receptors family 3 profile" evidence="14">
    <location>
        <begin position="557"/>
        <end position="802"/>
    </location>
</feature>
<sequence>MCCILTWSLNSVLLIFSIMLCKELRKSHAEICRPTTSYPMNTVIKDGDIMLSAFFRIHTSAPTQGLNFFLLMSMVFAINEINQNYFLLLNKSLGYMIFDECDSTTKLVDATLSILKNEIVNEFETKCSSRAIIGATSSTYSSIVVGYIATCKCLSNKKRFPSFLRTVPSDVLQSSAMAHLVSHFGWLYVGTVEDYDDYGKHGINQFLAEAEQEGLCIAFRKTLPRIGEKKRTRVLAKATVIVAFSGAREFSSLAEELLKQNITGKTWIASEDWATYHLLSAKEYVPIFIVSMIGNHIFGQRIEHVDSYIHFLWEFWEQAFNCTRHVKMDSNHICTGNEELDFDDTKFTDVSQPRVTYYTYLAIYTIAHALNDLSSCLIHHGPFHNHTCADITTFKPWQVRNSALMYKRTKDMVRFFLNSSQAFRFDKNGDPPAMYDVINWKENIIGGLEFDVVGIYDASTALSEQLLIFSKEIAWNYKNNEVPFSICTNSCTPGTRKAFRKGEPFCCFYCIPCKEKEFSNITDSQECHRCKKEFLSNEIHDKCVPMPEEFLAFSNPLACTLLAFDMLGIILAIVICKLMFLHQNRPVYGSTNFKIQSILLVVLAGCFLSNLLFVGRPSEAVCQWREAIASTLVILAISCLLQVIIFMHGNKTFNGTFKLKKFCQSNLWIIFCICPQIIICSGWVIFGHSSPSRNTNQRPGTVIIECSGASVAWPASSLAYLGLLTITCLRMALKAQKISAETNEAKFVSFSMIFCILIFASFILAYSTTYGQFAVAAEMVAVTAVGYGILCCMYFPTCYALLKNKHHQPFFQ</sequence>
<dbReference type="InterPro" id="IPR017979">
    <property type="entry name" value="GPCR_3_CS"/>
</dbReference>
<evidence type="ECO:0000256" key="8">
    <source>
        <dbReference type="ARBA" id="ARBA00023136"/>
    </source>
</evidence>
<dbReference type="Gene3D" id="3.40.50.2300">
    <property type="match status" value="2"/>
</dbReference>
<evidence type="ECO:0000313" key="15">
    <source>
        <dbReference type="Ensembl" id="ENSEBUP00000015913.1"/>
    </source>
</evidence>
<feature type="signal peptide" evidence="13">
    <location>
        <begin position="1"/>
        <end position="29"/>
    </location>
</feature>
<dbReference type="InterPro" id="IPR011500">
    <property type="entry name" value="GPCR_3_9-Cys_dom"/>
</dbReference>
<evidence type="ECO:0000256" key="13">
    <source>
        <dbReference type="SAM" id="SignalP"/>
    </source>
</evidence>
<dbReference type="PANTHER" id="PTHR24061">
    <property type="entry name" value="CALCIUM-SENSING RECEPTOR-RELATED"/>
    <property type="match status" value="1"/>
</dbReference>
<evidence type="ECO:0000256" key="9">
    <source>
        <dbReference type="ARBA" id="ARBA00023170"/>
    </source>
</evidence>
<evidence type="ECO:0000256" key="6">
    <source>
        <dbReference type="ARBA" id="ARBA00022989"/>
    </source>
</evidence>
<feature type="chain" id="PRO_5034523369" description="G-protein coupled receptors family 3 profile domain-containing protein" evidence="13">
    <location>
        <begin position="30"/>
        <end position="812"/>
    </location>
</feature>
<evidence type="ECO:0000256" key="11">
    <source>
        <dbReference type="ARBA" id="ARBA00023224"/>
    </source>
</evidence>
<dbReference type="Pfam" id="PF00003">
    <property type="entry name" value="7tm_3"/>
    <property type="match status" value="1"/>
</dbReference>
<feature type="transmembrane region" description="Helical" evidence="12">
    <location>
        <begin position="627"/>
        <end position="646"/>
    </location>
</feature>
<dbReference type="FunFam" id="3.40.50.2300:FF:000016">
    <property type="entry name" value="Taste 1 receptor member 2"/>
    <property type="match status" value="1"/>
</dbReference>
<keyword evidence="6 12" id="KW-1133">Transmembrane helix</keyword>
<dbReference type="PROSITE" id="PS00980">
    <property type="entry name" value="G_PROTEIN_RECEP_F3_2"/>
    <property type="match status" value="1"/>
</dbReference>
<evidence type="ECO:0000256" key="5">
    <source>
        <dbReference type="ARBA" id="ARBA00022729"/>
    </source>
</evidence>
<evidence type="ECO:0000256" key="12">
    <source>
        <dbReference type="SAM" id="Phobius"/>
    </source>
</evidence>
<dbReference type="Gene3D" id="2.10.50.30">
    <property type="entry name" value="GPCR, family 3, nine cysteines domain"/>
    <property type="match status" value="1"/>
</dbReference>
<dbReference type="InterPro" id="IPR000068">
    <property type="entry name" value="GPCR_3_Ca_sens_rcpt-rel"/>
</dbReference>
<evidence type="ECO:0000313" key="16">
    <source>
        <dbReference type="Proteomes" id="UP000694388"/>
    </source>
</evidence>
<dbReference type="InterPro" id="IPR038550">
    <property type="entry name" value="GPCR_3_9-Cys_sf"/>
</dbReference>
<feature type="transmembrane region" description="Helical" evidence="12">
    <location>
        <begin position="667"/>
        <end position="686"/>
    </location>
</feature>
<keyword evidence="7" id="KW-0297">G-protein coupled receptor</keyword>
<dbReference type="InterPro" id="IPR028082">
    <property type="entry name" value="Peripla_BP_I"/>
</dbReference>
<dbReference type="InterPro" id="IPR000337">
    <property type="entry name" value="GPCR_3"/>
</dbReference>
<evidence type="ECO:0000256" key="10">
    <source>
        <dbReference type="ARBA" id="ARBA00023180"/>
    </source>
</evidence>
<reference evidence="15" key="2">
    <citation type="submission" date="2025-09" db="UniProtKB">
        <authorList>
            <consortium name="Ensembl"/>
        </authorList>
    </citation>
    <scope>IDENTIFICATION</scope>
</reference>
<protein>
    <recommendedName>
        <fullName evidence="14">G-protein coupled receptors family 3 profile domain-containing protein</fullName>
    </recommendedName>
</protein>
<evidence type="ECO:0000256" key="7">
    <source>
        <dbReference type="ARBA" id="ARBA00023040"/>
    </source>
</evidence>
<keyword evidence="9" id="KW-0675">Receptor</keyword>
<dbReference type="InterPro" id="IPR017978">
    <property type="entry name" value="GPCR_3_C"/>
</dbReference>
<evidence type="ECO:0000256" key="3">
    <source>
        <dbReference type="ARBA" id="ARBA00022475"/>
    </source>
</evidence>
<comment type="subcellular location">
    <subcellularLocation>
        <location evidence="1">Cell membrane</location>
        <topology evidence="1">Multi-pass membrane protein</topology>
    </subcellularLocation>
</comment>
<accession>A0A8C4QIA9</accession>
<feature type="transmembrane region" description="Helical" evidence="12">
    <location>
        <begin position="561"/>
        <end position="581"/>
    </location>
</feature>
<keyword evidence="5 13" id="KW-0732">Signal</keyword>
<evidence type="ECO:0000259" key="14">
    <source>
        <dbReference type="PROSITE" id="PS50259"/>
    </source>
</evidence>
<reference evidence="15" key="1">
    <citation type="submission" date="2025-08" db="UniProtKB">
        <authorList>
            <consortium name="Ensembl"/>
        </authorList>
    </citation>
    <scope>IDENTIFICATION</scope>
</reference>
<name>A0A8C4QIA9_EPTBU</name>
<dbReference type="PRINTS" id="PR00248">
    <property type="entry name" value="GPCRMGR"/>
</dbReference>
<dbReference type="Proteomes" id="UP000694388">
    <property type="component" value="Unplaced"/>
</dbReference>
<organism evidence="15 16">
    <name type="scientific">Eptatretus burgeri</name>
    <name type="common">Inshore hagfish</name>
    <dbReference type="NCBI Taxonomy" id="7764"/>
    <lineage>
        <taxon>Eukaryota</taxon>
        <taxon>Metazoa</taxon>
        <taxon>Chordata</taxon>
        <taxon>Craniata</taxon>
        <taxon>Vertebrata</taxon>
        <taxon>Cyclostomata</taxon>
        <taxon>Myxini</taxon>
        <taxon>Myxiniformes</taxon>
        <taxon>Myxinidae</taxon>
        <taxon>Eptatretinae</taxon>
        <taxon>Eptatretus</taxon>
    </lineage>
</organism>
<dbReference type="InterPro" id="IPR001828">
    <property type="entry name" value="ANF_lig-bd_rcpt"/>
</dbReference>
<keyword evidence="11" id="KW-0807">Transducer</keyword>
<keyword evidence="16" id="KW-1185">Reference proteome</keyword>
<feature type="transmembrane region" description="Helical" evidence="12">
    <location>
        <begin position="711"/>
        <end position="733"/>
    </location>
</feature>
<dbReference type="PRINTS" id="PR01535">
    <property type="entry name" value="VOMERONASL2R"/>
</dbReference>
<dbReference type="OMA" id="VFAPSKT"/>
<dbReference type="InterPro" id="IPR004073">
    <property type="entry name" value="GPCR_3_vmron_rcpt_2"/>
</dbReference>
<evidence type="ECO:0000256" key="2">
    <source>
        <dbReference type="ARBA" id="ARBA00007242"/>
    </source>
</evidence>
<dbReference type="PROSITE" id="PS50259">
    <property type="entry name" value="G_PROTEIN_RECEP_F3_4"/>
    <property type="match status" value="1"/>
</dbReference>
<dbReference type="Pfam" id="PF07562">
    <property type="entry name" value="NCD3G"/>
    <property type="match status" value="1"/>
</dbReference>
<evidence type="ECO:0000256" key="1">
    <source>
        <dbReference type="ARBA" id="ARBA00004651"/>
    </source>
</evidence>
<keyword evidence="8 12" id="KW-0472">Membrane</keyword>
<dbReference type="GO" id="GO:0005886">
    <property type="term" value="C:plasma membrane"/>
    <property type="evidence" value="ECO:0007669"/>
    <property type="project" value="UniProtKB-SubCell"/>
</dbReference>
<keyword evidence="3" id="KW-1003">Cell membrane</keyword>
<keyword evidence="10" id="KW-0325">Glycoprotein</keyword>
<evidence type="ECO:0000256" key="4">
    <source>
        <dbReference type="ARBA" id="ARBA00022692"/>
    </source>
</evidence>
<dbReference type="GeneTree" id="ENSGT01150000286997"/>
<feature type="transmembrane region" description="Helical" evidence="12">
    <location>
        <begin position="779"/>
        <end position="802"/>
    </location>
</feature>
<keyword evidence="4 12" id="KW-0812">Transmembrane</keyword>
<dbReference type="FunFam" id="2.10.50.30:FF:000002">
    <property type="entry name" value="Vomeronasal 2 receptor, h1"/>
    <property type="match status" value="1"/>
</dbReference>
<dbReference type="Pfam" id="PF01094">
    <property type="entry name" value="ANF_receptor"/>
    <property type="match status" value="1"/>
</dbReference>
<comment type="similarity">
    <text evidence="2">Belongs to the G-protein coupled receptor 3 family.</text>
</comment>